<feature type="region of interest" description="Disordered" evidence="9">
    <location>
        <begin position="541"/>
        <end position="589"/>
    </location>
</feature>
<feature type="region of interest" description="Disordered" evidence="9">
    <location>
        <begin position="622"/>
        <end position="698"/>
    </location>
</feature>
<dbReference type="GO" id="GO:0000122">
    <property type="term" value="P:negative regulation of transcription by RNA polymerase II"/>
    <property type="evidence" value="ECO:0007669"/>
    <property type="project" value="TreeGrafter"/>
</dbReference>
<feature type="compositionally biased region" description="Acidic residues" evidence="9">
    <location>
        <begin position="52"/>
        <end position="62"/>
    </location>
</feature>
<dbReference type="PANTHER" id="PTHR10071:SF281">
    <property type="entry name" value="BOX A-BINDING FACTOR-RELATED"/>
    <property type="match status" value="1"/>
</dbReference>
<comment type="caution">
    <text evidence="11">The sequence shown here is derived from an EMBL/GenBank/DDBJ whole genome shotgun (WGS) entry which is preliminary data.</text>
</comment>
<feature type="domain" description="GATA-type" evidence="10">
    <location>
        <begin position="490"/>
        <end position="543"/>
    </location>
</feature>
<dbReference type="PANTHER" id="PTHR10071">
    <property type="entry name" value="TRANSCRIPTION FACTOR GATA FAMILY MEMBER"/>
    <property type="match status" value="1"/>
</dbReference>
<dbReference type="InterPro" id="IPR000679">
    <property type="entry name" value="Znf_GATA"/>
</dbReference>
<dbReference type="PROSITE" id="PS50114">
    <property type="entry name" value="GATA_ZN_FINGER_2"/>
    <property type="match status" value="1"/>
</dbReference>
<name>A0A8H7BYN1_9FUNG</name>
<dbReference type="InterPro" id="IPR013088">
    <property type="entry name" value="Znf_NHR/GATA"/>
</dbReference>
<dbReference type="InterPro" id="IPR039355">
    <property type="entry name" value="Transcription_factor_GATA"/>
</dbReference>
<feature type="compositionally biased region" description="Basic and acidic residues" evidence="9">
    <location>
        <begin position="9"/>
        <end position="20"/>
    </location>
</feature>
<feature type="region of interest" description="Disordered" evidence="9">
    <location>
        <begin position="1"/>
        <end position="30"/>
    </location>
</feature>
<keyword evidence="5" id="KW-0805">Transcription regulation</keyword>
<dbReference type="FunFam" id="3.30.50.10:FF:000007">
    <property type="entry name" value="Nitrogen regulatory AreA, N-terminal"/>
    <property type="match status" value="1"/>
</dbReference>
<keyword evidence="12" id="KW-1185">Reference proteome</keyword>
<dbReference type="EMBL" id="JABAYA010000012">
    <property type="protein sequence ID" value="KAF7730953.1"/>
    <property type="molecule type" value="Genomic_DNA"/>
</dbReference>
<feature type="region of interest" description="Disordered" evidence="9">
    <location>
        <begin position="406"/>
        <end position="511"/>
    </location>
</feature>
<sequence length="834" mass="88739">MKQPSIHLSELRKQSARDIKSAALSPKSPPSVAAVLLSDSLFPPRKPKAAVDDSDSESDDSDVSTKSNKKDPLATQVWRLYTKAKDTLPNGSRLENLTWRMMAMTLNKKKAEAERKANIPPPKDEAEMFIDSSAPVVDHSTPASPPAPDDTTALLSSSAPPYMIDFMSGGPPFQRSGPSRHKPSQFNNKNVLVYGSARASSPLSSSLSSSPSSRRISVLDNEQLSADAPFFSHVNGANSITIPVDLPTDADMDDYQNESDDNSADYRNKHITSPLPSTTSPFQTHAYMDSNLGFFSQSLPNYHQPPSQPMPTTTYQQQPALFPRMSSFSEAQATRSPLYPTSPGEAGSSPVFGQTSLGTAGTLHAGALSFEELLTMYYANGHAAAVPPEAGNMFASLVHGQSDSSTSVQRSAHITPSQLVPEDKQSLESFEISQSTEQRPVTAQHTMGQTPTISSPDGSPKVEGGVSPNMTKRVTPQQGDARKQDVAKKDSTPTKCTNCGTSTTPLWRRDPDGQPLCNACGLFLKLHGVVRPLSLKTDVIKKRNRSGSTSAAGSNAGSGRGSKSKSAFLQSASATGQGSGTSVTAGGSTMGVIGKRSSGTGMISIAPDFGGSKALRTVSAVTTPTSNSSTQLNGVRPITFAPSRWGSETINKRQRRHSLSDRKNQEKPPPPSSTGSTQTTTPLSQPDRPTPILMPQTMPAFSNTTKMEMQQPGARSILPNNQRTILPTVGSAPNLSWMGMVNQQQQQHQQQLDNSKSHSFTAAHSFGGSGAPSLSSLTPEQVHRLLMLQQATMAAATAAATSSSSTASSNGDNNDNVQSMDYDHPPSASEPKWS</sequence>
<feature type="region of interest" description="Disordered" evidence="9">
    <location>
        <begin position="332"/>
        <end position="353"/>
    </location>
</feature>
<feature type="compositionally biased region" description="Low complexity" evidence="9">
    <location>
        <begin position="21"/>
        <end position="30"/>
    </location>
</feature>
<feature type="compositionally biased region" description="Polar residues" evidence="9">
    <location>
        <begin position="810"/>
        <end position="819"/>
    </location>
</feature>
<keyword evidence="6" id="KW-0804">Transcription</keyword>
<feature type="region of interest" description="Disordered" evidence="9">
    <location>
        <begin position="248"/>
        <end position="267"/>
    </location>
</feature>
<keyword evidence="2" id="KW-0479">Metal-binding</keyword>
<feature type="region of interest" description="Disordered" evidence="9">
    <location>
        <begin position="43"/>
        <end position="76"/>
    </location>
</feature>
<feature type="compositionally biased region" description="Low complexity" evidence="9">
    <location>
        <begin position="546"/>
        <end position="557"/>
    </location>
</feature>
<dbReference type="GO" id="GO:0045944">
    <property type="term" value="P:positive regulation of transcription by RNA polymerase II"/>
    <property type="evidence" value="ECO:0007669"/>
    <property type="project" value="TreeGrafter"/>
</dbReference>
<feature type="region of interest" description="Disordered" evidence="9">
    <location>
        <begin position="793"/>
        <end position="834"/>
    </location>
</feature>
<dbReference type="GO" id="GO:0005634">
    <property type="term" value="C:nucleus"/>
    <property type="evidence" value="ECO:0007669"/>
    <property type="project" value="UniProtKB-SubCell"/>
</dbReference>
<feature type="region of interest" description="Disordered" evidence="9">
    <location>
        <begin position="743"/>
        <end position="776"/>
    </location>
</feature>
<feature type="compositionally biased region" description="Polar residues" evidence="9">
    <location>
        <begin position="622"/>
        <end position="633"/>
    </location>
</feature>
<evidence type="ECO:0000256" key="5">
    <source>
        <dbReference type="ARBA" id="ARBA00023015"/>
    </source>
</evidence>
<dbReference type="PROSITE" id="PS00344">
    <property type="entry name" value="GATA_ZN_FINGER_1"/>
    <property type="match status" value="1"/>
</dbReference>
<gene>
    <name evidence="11" type="ORF">EC973_000999</name>
</gene>
<dbReference type="CDD" id="cd00202">
    <property type="entry name" value="ZnF_GATA"/>
    <property type="match status" value="1"/>
</dbReference>
<dbReference type="Gene3D" id="3.30.50.10">
    <property type="entry name" value="Erythroid Transcription Factor GATA-1, subunit A"/>
    <property type="match status" value="1"/>
</dbReference>
<keyword evidence="3 8" id="KW-0863">Zinc-finger</keyword>
<dbReference type="Pfam" id="PF00320">
    <property type="entry name" value="GATA"/>
    <property type="match status" value="1"/>
</dbReference>
<feature type="compositionally biased region" description="Polar residues" evidence="9">
    <location>
        <begin position="493"/>
        <end position="505"/>
    </location>
</feature>
<dbReference type="SUPFAM" id="SSF57716">
    <property type="entry name" value="Glucocorticoid receptor-like (DNA-binding domain)"/>
    <property type="match status" value="1"/>
</dbReference>
<feature type="region of interest" description="Disordered" evidence="9">
    <location>
        <begin position="136"/>
        <end position="186"/>
    </location>
</feature>
<keyword evidence="4" id="KW-0862">Zinc</keyword>
<reference evidence="11" key="1">
    <citation type="submission" date="2020-01" db="EMBL/GenBank/DDBJ databases">
        <title>Genome Sequencing of Three Apophysomyces-Like Fungal Strains Confirms a Novel Fungal Genus in the Mucoromycota with divergent Burkholderia-like Endosymbiotic Bacteria.</title>
        <authorList>
            <person name="Stajich J.E."/>
            <person name="Macias A.M."/>
            <person name="Carter-House D."/>
            <person name="Lovett B."/>
            <person name="Kasson L.R."/>
            <person name="Berry K."/>
            <person name="Grigoriev I."/>
            <person name="Chang Y."/>
            <person name="Spatafora J."/>
            <person name="Kasson M.T."/>
        </authorList>
    </citation>
    <scope>NUCLEOTIDE SEQUENCE</scope>
    <source>
        <strain evidence="11">NRRL A-21654</strain>
    </source>
</reference>
<comment type="subcellular location">
    <subcellularLocation>
        <location evidence="1">Nucleus</location>
    </subcellularLocation>
</comment>
<protein>
    <recommendedName>
        <fullName evidence="10">GATA-type domain-containing protein</fullName>
    </recommendedName>
</protein>
<dbReference type="Pfam" id="PF08550">
    <property type="entry name" value="GATA_AreA"/>
    <property type="match status" value="1"/>
</dbReference>
<evidence type="ECO:0000256" key="4">
    <source>
        <dbReference type="ARBA" id="ARBA00022833"/>
    </source>
</evidence>
<evidence type="ECO:0000313" key="12">
    <source>
        <dbReference type="Proteomes" id="UP000605846"/>
    </source>
</evidence>
<feature type="compositionally biased region" description="Basic and acidic residues" evidence="9">
    <location>
        <begin position="480"/>
        <end position="492"/>
    </location>
</feature>
<organism evidence="11 12">
    <name type="scientific">Apophysomyces ossiformis</name>
    <dbReference type="NCBI Taxonomy" id="679940"/>
    <lineage>
        <taxon>Eukaryota</taxon>
        <taxon>Fungi</taxon>
        <taxon>Fungi incertae sedis</taxon>
        <taxon>Mucoromycota</taxon>
        <taxon>Mucoromycotina</taxon>
        <taxon>Mucoromycetes</taxon>
        <taxon>Mucorales</taxon>
        <taxon>Mucorineae</taxon>
        <taxon>Mucoraceae</taxon>
        <taxon>Apophysomyces</taxon>
    </lineage>
</organism>
<evidence type="ECO:0000256" key="2">
    <source>
        <dbReference type="ARBA" id="ARBA00022723"/>
    </source>
</evidence>
<proteinExistence type="predicted"/>
<dbReference type="PRINTS" id="PR00619">
    <property type="entry name" value="GATAZNFINGER"/>
</dbReference>
<dbReference type="AlphaFoldDB" id="A0A8H7BYN1"/>
<feature type="compositionally biased region" description="Polar residues" evidence="9">
    <location>
        <begin position="752"/>
        <end position="762"/>
    </location>
</feature>
<feature type="compositionally biased region" description="Low complexity" evidence="9">
    <location>
        <begin position="793"/>
        <end position="809"/>
    </location>
</feature>
<feature type="compositionally biased region" description="Low complexity" evidence="9">
    <location>
        <begin position="564"/>
        <end position="587"/>
    </location>
</feature>
<evidence type="ECO:0000256" key="6">
    <source>
        <dbReference type="ARBA" id="ARBA00023163"/>
    </source>
</evidence>
<evidence type="ECO:0000256" key="9">
    <source>
        <dbReference type="SAM" id="MobiDB-lite"/>
    </source>
</evidence>
<evidence type="ECO:0000256" key="1">
    <source>
        <dbReference type="ARBA" id="ARBA00004123"/>
    </source>
</evidence>
<dbReference type="OrthoDB" id="515401at2759"/>
<dbReference type="GO" id="GO:0000981">
    <property type="term" value="F:DNA-binding transcription factor activity, RNA polymerase II-specific"/>
    <property type="evidence" value="ECO:0007669"/>
    <property type="project" value="TreeGrafter"/>
</dbReference>
<feature type="compositionally biased region" description="Polar residues" evidence="9">
    <location>
        <begin position="406"/>
        <end position="418"/>
    </location>
</feature>
<dbReference type="SMART" id="SM00401">
    <property type="entry name" value="ZnF_GATA"/>
    <property type="match status" value="1"/>
</dbReference>
<feature type="compositionally biased region" description="Polar residues" evidence="9">
    <location>
        <begin position="468"/>
        <end position="478"/>
    </location>
</feature>
<feature type="compositionally biased region" description="Low complexity" evidence="9">
    <location>
        <begin position="673"/>
        <end position="686"/>
    </location>
</feature>
<dbReference type="Proteomes" id="UP000605846">
    <property type="component" value="Unassembled WGS sequence"/>
</dbReference>
<evidence type="ECO:0000256" key="3">
    <source>
        <dbReference type="ARBA" id="ARBA00022771"/>
    </source>
</evidence>
<keyword evidence="7" id="KW-0539">Nucleus</keyword>
<evidence type="ECO:0000313" key="11">
    <source>
        <dbReference type="EMBL" id="KAF7730953.1"/>
    </source>
</evidence>
<feature type="compositionally biased region" description="Acidic residues" evidence="9">
    <location>
        <begin position="248"/>
        <end position="263"/>
    </location>
</feature>
<accession>A0A8H7BYN1</accession>
<dbReference type="GO" id="GO:0008270">
    <property type="term" value="F:zinc ion binding"/>
    <property type="evidence" value="ECO:0007669"/>
    <property type="project" value="UniProtKB-KW"/>
</dbReference>
<dbReference type="InterPro" id="IPR013860">
    <property type="entry name" value="AreA_GATA"/>
</dbReference>
<evidence type="ECO:0000256" key="8">
    <source>
        <dbReference type="PROSITE-ProRule" id="PRU00094"/>
    </source>
</evidence>
<evidence type="ECO:0000256" key="7">
    <source>
        <dbReference type="ARBA" id="ARBA00023242"/>
    </source>
</evidence>
<dbReference type="GO" id="GO:0000978">
    <property type="term" value="F:RNA polymerase II cis-regulatory region sequence-specific DNA binding"/>
    <property type="evidence" value="ECO:0007669"/>
    <property type="project" value="TreeGrafter"/>
</dbReference>
<evidence type="ECO:0000259" key="10">
    <source>
        <dbReference type="PROSITE" id="PS50114"/>
    </source>
</evidence>
<feature type="compositionally biased region" description="Polar residues" evidence="9">
    <location>
        <begin position="427"/>
        <end position="457"/>
    </location>
</feature>